<protein>
    <recommendedName>
        <fullName evidence="6">SecA Wing/Scaffold domain-containing protein</fullName>
    </recommendedName>
</protein>
<comment type="cofactor">
    <cofactor evidence="1">
        <name>Zn(2+)</name>
        <dbReference type="ChEBI" id="CHEBI:29105"/>
    </cofactor>
</comment>
<dbReference type="GO" id="GO:0005886">
    <property type="term" value="C:plasma membrane"/>
    <property type="evidence" value="ECO:0007669"/>
    <property type="project" value="TreeGrafter"/>
</dbReference>
<dbReference type="GO" id="GO:0005829">
    <property type="term" value="C:cytosol"/>
    <property type="evidence" value="ECO:0007669"/>
    <property type="project" value="TreeGrafter"/>
</dbReference>
<dbReference type="InterPro" id="IPR011116">
    <property type="entry name" value="SecA_Wing/Scaffold"/>
</dbReference>
<dbReference type="InterPro" id="IPR004027">
    <property type="entry name" value="SEC_C_motif"/>
</dbReference>
<organism evidence="7">
    <name type="scientific">marine metagenome</name>
    <dbReference type="NCBI Taxonomy" id="408172"/>
    <lineage>
        <taxon>unclassified sequences</taxon>
        <taxon>metagenomes</taxon>
        <taxon>ecological metagenomes</taxon>
    </lineage>
</organism>
<reference evidence="7" key="1">
    <citation type="submission" date="2018-05" db="EMBL/GenBank/DDBJ databases">
        <authorList>
            <person name="Lanie J.A."/>
            <person name="Ng W.-L."/>
            <person name="Kazmierczak K.M."/>
            <person name="Andrzejewski T.M."/>
            <person name="Davidsen T.M."/>
            <person name="Wayne K.J."/>
            <person name="Tettelin H."/>
            <person name="Glass J.I."/>
            <person name="Rusch D."/>
            <person name="Podicherti R."/>
            <person name="Tsui H.-C.T."/>
            <person name="Winkler M.E."/>
        </authorList>
    </citation>
    <scope>NUCLEOTIDE SEQUENCE</scope>
</reference>
<sequence length="141" mass="15684">SVDRLWREHLYAMDGLRQSVHLRSYGQKDPLVEYKTEARDMFIELMANIKEEVCRSIFLTASSLESVQNLLRSLPTEASHQMANALGLDPSIVGAGDMVSEVNAEVSQEEKARPIRSGPKVGRNDPCPCGSGKKYKKCCGR</sequence>
<dbReference type="Gene3D" id="1.10.3060.10">
    <property type="entry name" value="Helical scaffold and wing domains of SecA"/>
    <property type="match status" value="1"/>
</dbReference>
<dbReference type="GO" id="GO:0046872">
    <property type="term" value="F:metal ion binding"/>
    <property type="evidence" value="ECO:0007669"/>
    <property type="project" value="UniProtKB-KW"/>
</dbReference>
<dbReference type="Pfam" id="PF07516">
    <property type="entry name" value="SecA_SW"/>
    <property type="match status" value="1"/>
</dbReference>
<dbReference type="GO" id="GO:0017038">
    <property type="term" value="P:protein import"/>
    <property type="evidence" value="ECO:0007669"/>
    <property type="project" value="InterPro"/>
</dbReference>
<feature type="non-terminal residue" evidence="7">
    <location>
        <position position="1"/>
    </location>
</feature>
<proteinExistence type="predicted"/>
<dbReference type="GO" id="GO:0006886">
    <property type="term" value="P:intracellular protein transport"/>
    <property type="evidence" value="ECO:0007669"/>
    <property type="project" value="InterPro"/>
</dbReference>
<evidence type="ECO:0000313" key="7">
    <source>
        <dbReference type="EMBL" id="SVC02602.1"/>
    </source>
</evidence>
<keyword evidence="3" id="KW-0479">Metal-binding</keyword>
<gene>
    <name evidence="7" type="ORF">METZ01_LOCUS255456</name>
</gene>
<evidence type="ECO:0000256" key="3">
    <source>
        <dbReference type="ARBA" id="ARBA00022723"/>
    </source>
</evidence>
<feature type="domain" description="SecA Wing/Scaffold" evidence="6">
    <location>
        <begin position="2"/>
        <end position="58"/>
    </location>
</feature>
<feature type="region of interest" description="Disordered" evidence="5">
    <location>
        <begin position="104"/>
        <end position="134"/>
    </location>
</feature>
<dbReference type="PANTHER" id="PTHR30612">
    <property type="entry name" value="SECA INNER MEMBRANE COMPONENT OF SEC PROTEIN SECRETION SYSTEM"/>
    <property type="match status" value="1"/>
</dbReference>
<dbReference type="GO" id="GO:0005524">
    <property type="term" value="F:ATP binding"/>
    <property type="evidence" value="ECO:0007669"/>
    <property type="project" value="InterPro"/>
</dbReference>
<dbReference type="GO" id="GO:0043952">
    <property type="term" value="P:protein transport by the Sec complex"/>
    <property type="evidence" value="ECO:0007669"/>
    <property type="project" value="TreeGrafter"/>
</dbReference>
<keyword evidence="2" id="KW-0963">Cytoplasm</keyword>
<dbReference type="GO" id="GO:0006605">
    <property type="term" value="P:protein targeting"/>
    <property type="evidence" value="ECO:0007669"/>
    <property type="project" value="InterPro"/>
</dbReference>
<evidence type="ECO:0000256" key="1">
    <source>
        <dbReference type="ARBA" id="ARBA00001947"/>
    </source>
</evidence>
<dbReference type="Pfam" id="PF02810">
    <property type="entry name" value="SEC-C"/>
    <property type="match status" value="1"/>
</dbReference>
<dbReference type="AlphaFoldDB" id="A0A382ITQ9"/>
<dbReference type="SUPFAM" id="SSF81886">
    <property type="entry name" value="Helical scaffold and wing domains of SecA"/>
    <property type="match status" value="1"/>
</dbReference>
<dbReference type="EMBL" id="UINC01069321">
    <property type="protein sequence ID" value="SVC02602.1"/>
    <property type="molecule type" value="Genomic_DNA"/>
</dbReference>
<dbReference type="InterPro" id="IPR036266">
    <property type="entry name" value="SecA_Wing/Scaffold_sf"/>
</dbReference>
<dbReference type="PANTHER" id="PTHR30612:SF0">
    <property type="entry name" value="CHLOROPLAST PROTEIN-TRANSPORTING ATPASE"/>
    <property type="match status" value="1"/>
</dbReference>
<keyword evidence="4" id="KW-0862">Zinc</keyword>
<dbReference type="InterPro" id="IPR000185">
    <property type="entry name" value="SecA"/>
</dbReference>
<name>A0A382ITQ9_9ZZZZ</name>
<dbReference type="GO" id="GO:0031522">
    <property type="term" value="C:cell envelope Sec protein transport complex"/>
    <property type="evidence" value="ECO:0007669"/>
    <property type="project" value="TreeGrafter"/>
</dbReference>
<evidence type="ECO:0000259" key="6">
    <source>
        <dbReference type="Pfam" id="PF07516"/>
    </source>
</evidence>
<evidence type="ECO:0000256" key="5">
    <source>
        <dbReference type="SAM" id="MobiDB-lite"/>
    </source>
</evidence>
<evidence type="ECO:0000256" key="2">
    <source>
        <dbReference type="ARBA" id="ARBA00022490"/>
    </source>
</evidence>
<evidence type="ECO:0000256" key="4">
    <source>
        <dbReference type="ARBA" id="ARBA00022833"/>
    </source>
</evidence>
<accession>A0A382ITQ9</accession>